<dbReference type="InterPro" id="IPR013686">
    <property type="entry name" value="Polypept-transport_assoc_ShlB"/>
</dbReference>
<dbReference type="AlphaFoldDB" id="A0A8J7AF42"/>
<dbReference type="PANTHER" id="PTHR12815:SF47">
    <property type="entry name" value="TRANSLOCATION AND ASSEMBLY MODULE SUBUNIT TAMA"/>
    <property type="match status" value="1"/>
</dbReference>
<comment type="subcellular location">
    <subcellularLocation>
        <location evidence="1">Membrane</location>
    </subcellularLocation>
</comment>
<evidence type="ECO:0000256" key="1">
    <source>
        <dbReference type="ARBA" id="ARBA00004370"/>
    </source>
</evidence>
<keyword evidence="4" id="KW-0472">Membrane</keyword>
<dbReference type="Pfam" id="PF01103">
    <property type="entry name" value="Omp85"/>
    <property type="match status" value="1"/>
</dbReference>
<feature type="compositionally biased region" description="Acidic residues" evidence="6">
    <location>
        <begin position="53"/>
        <end position="89"/>
    </location>
</feature>
<feature type="region of interest" description="Disordered" evidence="6">
    <location>
        <begin position="21"/>
        <end position="160"/>
    </location>
</feature>
<dbReference type="Gene3D" id="3.10.20.310">
    <property type="entry name" value="membrane protein fhac"/>
    <property type="match status" value="3"/>
</dbReference>
<dbReference type="Pfam" id="PF08479">
    <property type="entry name" value="POTRA_2"/>
    <property type="match status" value="1"/>
</dbReference>
<dbReference type="EMBL" id="JADEXG010000004">
    <property type="protein sequence ID" value="MBE9076303.1"/>
    <property type="molecule type" value="Genomic_DNA"/>
</dbReference>
<evidence type="ECO:0000256" key="4">
    <source>
        <dbReference type="ARBA" id="ARBA00023136"/>
    </source>
</evidence>
<evidence type="ECO:0000256" key="7">
    <source>
        <dbReference type="SAM" id="SignalP"/>
    </source>
</evidence>
<feature type="compositionally biased region" description="Acidic residues" evidence="6">
    <location>
        <begin position="113"/>
        <end position="138"/>
    </location>
</feature>
<dbReference type="InterPro" id="IPR000184">
    <property type="entry name" value="Bac_surfAg_D15"/>
</dbReference>
<feature type="domain" description="Polypeptide-transport-associated ShlB-type" evidence="10">
    <location>
        <begin position="249"/>
        <end position="322"/>
    </location>
</feature>
<dbReference type="InterPro" id="IPR039910">
    <property type="entry name" value="D15-like"/>
</dbReference>
<accession>A0A8J7AF42</accession>
<dbReference type="Proteomes" id="UP000636505">
    <property type="component" value="Unassembled WGS sequence"/>
</dbReference>
<dbReference type="RefSeq" id="WP_193904957.1">
    <property type="nucleotide sequence ID" value="NZ_JADEXG010000004.1"/>
</dbReference>
<keyword evidence="5" id="KW-0998">Cell outer membrane</keyword>
<feature type="domain" description="POTRA" evidence="9">
    <location>
        <begin position="350"/>
        <end position="411"/>
    </location>
</feature>
<gene>
    <name evidence="11" type="ORF">IQ241_03160</name>
</gene>
<evidence type="ECO:0000313" key="11">
    <source>
        <dbReference type="EMBL" id="MBE9076303.1"/>
    </source>
</evidence>
<comment type="caution">
    <text evidence="11">The sequence shown here is derived from an EMBL/GenBank/DDBJ whole genome shotgun (WGS) entry which is preliminary data.</text>
</comment>
<keyword evidence="3 7" id="KW-0732">Signal</keyword>
<dbReference type="Gene3D" id="2.40.160.50">
    <property type="entry name" value="membrane protein fhac: a member of the omp85/tpsb transporter family"/>
    <property type="match status" value="1"/>
</dbReference>
<reference evidence="11" key="1">
    <citation type="submission" date="2020-10" db="EMBL/GenBank/DDBJ databases">
        <authorList>
            <person name="Castelo-Branco R."/>
            <person name="Eusebio N."/>
            <person name="Adriana R."/>
            <person name="Vieira A."/>
            <person name="Brugerolle De Fraissinette N."/>
            <person name="Rezende De Castro R."/>
            <person name="Schneider M.P."/>
            <person name="Vasconcelos V."/>
            <person name="Leao P.N."/>
        </authorList>
    </citation>
    <scope>NUCLEOTIDE SEQUENCE</scope>
    <source>
        <strain evidence="11">LEGE 07310</strain>
    </source>
</reference>
<evidence type="ECO:0000256" key="6">
    <source>
        <dbReference type="SAM" id="MobiDB-lite"/>
    </source>
</evidence>
<feature type="signal peptide" evidence="7">
    <location>
        <begin position="1"/>
        <end position="25"/>
    </location>
</feature>
<feature type="compositionally biased region" description="Low complexity" evidence="6">
    <location>
        <begin position="41"/>
        <end position="52"/>
    </location>
</feature>
<keyword evidence="12" id="KW-1185">Reference proteome</keyword>
<dbReference type="GO" id="GO:0019867">
    <property type="term" value="C:outer membrane"/>
    <property type="evidence" value="ECO:0007669"/>
    <property type="project" value="InterPro"/>
</dbReference>
<dbReference type="PANTHER" id="PTHR12815">
    <property type="entry name" value="SORTING AND ASSEMBLY MACHINERY SAMM50 PROTEIN FAMILY MEMBER"/>
    <property type="match status" value="1"/>
</dbReference>
<sequence length="759" mass="81033">MRVSPALLACCTLSAIAALSAPAQASPSGWVESPTQLAQTPESPAESDAPTESPEEPAAEPDAEVIEDIDEALEDIDEDVDVIETDDAVPDTGAGDVIPGPGGEQDGSPALEIEIDGDDPADPPSFEEEVQDAIEEAQPEVPPGEPEAPQVEPTEPGEDAVEQVPEETRVLVSEVAVASATNEPLTDELIDAVYRAAQTEPGRTATRSQLQADINNIFGTGFFSNVEALPEDTPLGVRVTFLVDPNPVLTEVDVRETQVLPQEVVDEIFAPQYGEVLNLIDLQDGIVDLNQWYQDNGYVLAQVTAAPQISDSGVVTLIVAEGVIESFEVRYITPDGDTVDEDGEPVDGRTRPFIVTREFETQPGDVFQQQQIQEDLRRAFNLGIFDDIRLSLDPGDEDPRQVKVNVNIAERNTGSVGAAVGFNLAGDIFGQVSYNQDNFGGNNQKLRAEGQVSLAGDFLFDVSFTDPWIAGDPFRTSYTTRAFNSRSISLIFDNGETEVELPNGDTPRINRWGGSLSFNRPLDNGWSASLGTGYERVAVVDSDGDLSPEDELGNDLSFSGSGRDDLLTVQFGVVQDLRNSNISPTSGSVLRLGTEQSIPVGNGSILFNRIRGSYSYYIPVDITGFGDGPEALAFNVQAGTVVGDLPPYEAFSLGGVNSVRGYDEGEVGSGRSFLQATAEYRFPLFTSFLGGALFLDAATDLGTGSSVPGNPAGVRDKPGSGFGYGVGLRVQTPLGALRLDYGLNDQGDSQIHFGFGERF</sequence>
<evidence type="ECO:0000256" key="2">
    <source>
        <dbReference type="ARBA" id="ARBA00022692"/>
    </source>
</evidence>
<proteinExistence type="predicted"/>
<evidence type="ECO:0000259" key="8">
    <source>
        <dbReference type="Pfam" id="PF01103"/>
    </source>
</evidence>
<name>A0A8J7AF42_9CYAN</name>
<feature type="chain" id="PRO_5035163073" evidence="7">
    <location>
        <begin position="26"/>
        <end position="759"/>
    </location>
</feature>
<evidence type="ECO:0000313" key="12">
    <source>
        <dbReference type="Proteomes" id="UP000636505"/>
    </source>
</evidence>
<protein>
    <submittedName>
        <fullName evidence="11">BamA/TamA family outer membrane protein</fullName>
    </submittedName>
</protein>
<feature type="domain" description="Bacterial surface antigen (D15)" evidence="8">
    <location>
        <begin position="438"/>
        <end position="759"/>
    </location>
</feature>
<dbReference type="Pfam" id="PF07244">
    <property type="entry name" value="POTRA"/>
    <property type="match status" value="1"/>
</dbReference>
<dbReference type="InterPro" id="IPR010827">
    <property type="entry name" value="BamA/TamA_POTRA"/>
</dbReference>
<evidence type="ECO:0000256" key="5">
    <source>
        <dbReference type="ARBA" id="ARBA00023237"/>
    </source>
</evidence>
<evidence type="ECO:0000259" key="10">
    <source>
        <dbReference type="Pfam" id="PF08479"/>
    </source>
</evidence>
<organism evidence="11 12">
    <name type="scientific">Vasconcelosia minhoensis LEGE 07310</name>
    <dbReference type="NCBI Taxonomy" id="915328"/>
    <lineage>
        <taxon>Bacteria</taxon>
        <taxon>Bacillati</taxon>
        <taxon>Cyanobacteriota</taxon>
        <taxon>Cyanophyceae</taxon>
        <taxon>Nodosilineales</taxon>
        <taxon>Cymatolegaceae</taxon>
        <taxon>Vasconcelosia</taxon>
        <taxon>Vasconcelosia minhoensis</taxon>
    </lineage>
</organism>
<evidence type="ECO:0000259" key="9">
    <source>
        <dbReference type="Pfam" id="PF07244"/>
    </source>
</evidence>
<keyword evidence="2" id="KW-0812">Transmembrane</keyword>
<evidence type="ECO:0000256" key="3">
    <source>
        <dbReference type="ARBA" id="ARBA00022729"/>
    </source>
</evidence>